<evidence type="ECO:0008006" key="4">
    <source>
        <dbReference type="Google" id="ProtNLM"/>
    </source>
</evidence>
<dbReference type="EMBL" id="JAHESC010000046">
    <property type="protein sequence ID" value="MBT1689695.1"/>
    <property type="molecule type" value="Genomic_DNA"/>
</dbReference>
<reference evidence="2 3" key="1">
    <citation type="submission" date="2021-05" db="EMBL/GenBank/DDBJ databases">
        <title>A Polyphasic approach of four new species of the genus Ohtaekwangia: Ohtaekwangia histidinii sp. nov., Ohtaekwangia cretensis sp. nov., Ohtaekwangia indiensis sp. nov., Ohtaekwangia reichenbachii sp. nov. from diverse environment.</title>
        <authorList>
            <person name="Octaviana S."/>
        </authorList>
    </citation>
    <scope>NUCLEOTIDE SEQUENCE [LARGE SCALE GENOMIC DNA]</scope>
    <source>
        <strain evidence="2 3">PWU37</strain>
    </source>
</reference>
<proteinExistence type="predicted"/>
<sequence length="154" mass="18001">MYTTLLLLHSLMRWFVLASLLYAIYRGLRGWRTGIPFEAWDNALRHSTATIAHIQLMIGYTLYFNSPVIQHFRDHAREAGLPYEFRFFGWIHILLMTVAVVLITVGSALAKRRPMDRAKFKTMAIWFLLGLTVILIAIPWPFSPFANRPYIRNF</sequence>
<keyword evidence="3" id="KW-1185">Reference proteome</keyword>
<feature type="transmembrane region" description="Helical" evidence="1">
    <location>
        <begin position="6"/>
        <end position="25"/>
    </location>
</feature>
<keyword evidence="1" id="KW-0812">Transmembrane</keyword>
<name>A0AAP2DFD3_9BACT</name>
<evidence type="ECO:0000313" key="3">
    <source>
        <dbReference type="Proteomes" id="UP001319180"/>
    </source>
</evidence>
<gene>
    <name evidence="2" type="ORF">KK078_24240</name>
</gene>
<feature type="transmembrane region" description="Helical" evidence="1">
    <location>
        <begin position="87"/>
        <end position="110"/>
    </location>
</feature>
<accession>A0AAP2DFD3</accession>
<keyword evidence="1" id="KW-0472">Membrane</keyword>
<dbReference type="Proteomes" id="UP001319180">
    <property type="component" value="Unassembled WGS sequence"/>
</dbReference>
<organism evidence="2 3">
    <name type="scientific">Dawidia soli</name>
    <dbReference type="NCBI Taxonomy" id="2782352"/>
    <lineage>
        <taxon>Bacteria</taxon>
        <taxon>Pseudomonadati</taxon>
        <taxon>Bacteroidota</taxon>
        <taxon>Cytophagia</taxon>
        <taxon>Cytophagales</taxon>
        <taxon>Chryseotaleaceae</taxon>
        <taxon>Dawidia</taxon>
    </lineage>
</organism>
<evidence type="ECO:0000256" key="1">
    <source>
        <dbReference type="SAM" id="Phobius"/>
    </source>
</evidence>
<comment type="caution">
    <text evidence="2">The sequence shown here is derived from an EMBL/GenBank/DDBJ whole genome shotgun (WGS) entry which is preliminary data.</text>
</comment>
<evidence type="ECO:0000313" key="2">
    <source>
        <dbReference type="EMBL" id="MBT1689695.1"/>
    </source>
</evidence>
<protein>
    <recommendedName>
        <fullName evidence="4">Cytochrome B</fullName>
    </recommendedName>
</protein>
<feature type="transmembrane region" description="Helical" evidence="1">
    <location>
        <begin position="122"/>
        <end position="142"/>
    </location>
</feature>
<keyword evidence="1" id="KW-1133">Transmembrane helix</keyword>
<dbReference type="AlphaFoldDB" id="A0AAP2DFD3"/>